<comment type="caution">
    <text evidence="1">The sequence shown here is derived from an EMBL/GenBank/DDBJ whole genome shotgun (WGS) entry which is preliminary data.</text>
</comment>
<dbReference type="EMBL" id="JYDL01000247">
    <property type="protein sequence ID" value="KRX12916.1"/>
    <property type="molecule type" value="Genomic_DNA"/>
</dbReference>
<proteinExistence type="predicted"/>
<accession>A0A0V0REH8</accession>
<name>A0A0V0REH8_9BILA</name>
<gene>
    <name evidence="1" type="ORF">T07_3288</name>
</gene>
<organism evidence="1 2">
    <name type="scientific">Trichinella nelsoni</name>
    <dbReference type="NCBI Taxonomy" id="6336"/>
    <lineage>
        <taxon>Eukaryota</taxon>
        <taxon>Metazoa</taxon>
        <taxon>Ecdysozoa</taxon>
        <taxon>Nematoda</taxon>
        <taxon>Enoplea</taxon>
        <taxon>Dorylaimia</taxon>
        <taxon>Trichinellida</taxon>
        <taxon>Trichinellidae</taxon>
        <taxon>Trichinella</taxon>
    </lineage>
</organism>
<keyword evidence="2" id="KW-1185">Reference proteome</keyword>
<dbReference type="AlphaFoldDB" id="A0A0V0REH8"/>
<sequence>MIPYHQYKELSKEKVKTRTTRSRTKEDKRRADAFYDEIPRRENFPINSNRFLAQLYANKGRLKIALSSIMM</sequence>
<evidence type="ECO:0000313" key="1">
    <source>
        <dbReference type="EMBL" id="KRX12916.1"/>
    </source>
</evidence>
<evidence type="ECO:0000313" key="2">
    <source>
        <dbReference type="Proteomes" id="UP000054630"/>
    </source>
</evidence>
<dbReference type="Proteomes" id="UP000054630">
    <property type="component" value="Unassembled WGS sequence"/>
</dbReference>
<reference evidence="1 2" key="1">
    <citation type="submission" date="2015-01" db="EMBL/GenBank/DDBJ databases">
        <title>Evolution of Trichinella species and genotypes.</title>
        <authorList>
            <person name="Korhonen P.K."/>
            <person name="Edoardo P."/>
            <person name="Giuseppe L.R."/>
            <person name="Gasser R.B."/>
        </authorList>
    </citation>
    <scope>NUCLEOTIDE SEQUENCE [LARGE SCALE GENOMIC DNA]</scope>
    <source>
        <strain evidence="1">ISS37</strain>
    </source>
</reference>
<dbReference type="OrthoDB" id="10489932at2759"/>
<protein>
    <submittedName>
        <fullName evidence="1">Uncharacterized protein</fullName>
    </submittedName>
</protein>